<reference evidence="2 3" key="1">
    <citation type="journal article" date="2021" name="Sci. Rep.">
        <title>The distribution of antibiotic resistance genes in chicken gut microbiota commensals.</title>
        <authorList>
            <person name="Juricova H."/>
            <person name="Matiasovicova J."/>
            <person name="Kubasova T."/>
            <person name="Cejkova D."/>
            <person name="Rychlik I."/>
        </authorList>
    </citation>
    <scope>NUCLEOTIDE SEQUENCE [LARGE SCALE GENOMIC DNA]</scope>
    <source>
        <strain evidence="2 3">An564</strain>
    </source>
</reference>
<dbReference type="PANTHER" id="PTHR43825">
    <property type="entry name" value="PYRUVATE DEHYDROGENASE E1 COMPONENT"/>
    <property type="match status" value="1"/>
</dbReference>
<dbReference type="InterPro" id="IPR029061">
    <property type="entry name" value="THDP-binding"/>
</dbReference>
<protein>
    <submittedName>
        <fullName evidence="2">Transketolase family protein</fullName>
    </submittedName>
</protein>
<keyword evidence="3" id="KW-1185">Reference proteome</keyword>
<evidence type="ECO:0000313" key="3">
    <source>
        <dbReference type="Proteomes" id="UP000724149"/>
    </source>
</evidence>
<comment type="caution">
    <text evidence="2">The sequence shown here is derived from an EMBL/GenBank/DDBJ whole genome shotgun (WGS) entry which is preliminary data.</text>
</comment>
<dbReference type="SMART" id="SM00861">
    <property type="entry name" value="Transket_pyr"/>
    <property type="match status" value="1"/>
</dbReference>
<evidence type="ECO:0000313" key="2">
    <source>
        <dbReference type="EMBL" id="MBM6922081.1"/>
    </source>
</evidence>
<proteinExistence type="predicted"/>
<dbReference type="PANTHER" id="PTHR43825:SF1">
    <property type="entry name" value="TRANSKETOLASE-LIKE PYRIMIDINE-BINDING DOMAIN-CONTAINING PROTEIN"/>
    <property type="match status" value="1"/>
</dbReference>
<feature type="domain" description="Transketolase-like pyrimidine-binding" evidence="1">
    <location>
        <begin position="14"/>
        <end position="180"/>
    </location>
</feature>
<dbReference type="SUPFAM" id="SSF52518">
    <property type="entry name" value="Thiamin diphosphate-binding fold (THDP-binding)"/>
    <property type="match status" value="1"/>
</dbReference>
<dbReference type="Pfam" id="PF02779">
    <property type="entry name" value="Transket_pyr"/>
    <property type="match status" value="1"/>
</dbReference>
<dbReference type="SUPFAM" id="SSF52922">
    <property type="entry name" value="TK C-terminal domain-like"/>
    <property type="match status" value="1"/>
</dbReference>
<dbReference type="InterPro" id="IPR033248">
    <property type="entry name" value="Transketolase_C"/>
</dbReference>
<dbReference type="Proteomes" id="UP000724149">
    <property type="component" value="Unassembled WGS sequence"/>
</dbReference>
<dbReference type="RefSeq" id="WP_204719141.1">
    <property type="nucleotide sequence ID" value="NZ_JACSNR010000001.1"/>
</dbReference>
<dbReference type="Gene3D" id="3.40.50.920">
    <property type="match status" value="1"/>
</dbReference>
<dbReference type="Gene3D" id="3.40.50.970">
    <property type="match status" value="1"/>
</dbReference>
<dbReference type="InterPro" id="IPR009014">
    <property type="entry name" value="Transketo_C/PFOR_II"/>
</dbReference>
<evidence type="ECO:0000259" key="1">
    <source>
        <dbReference type="SMART" id="SM00861"/>
    </source>
</evidence>
<dbReference type="Pfam" id="PF02780">
    <property type="entry name" value="Transketolase_C"/>
    <property type="match status" value="1"/>
</dbReference>
<sequence length="322" mass="34603">MAVVLANKHEKEAVEMRAALCETLMQLAEIREDIVYLDADLFGSSGMKKFAKAYPDRAFDVGIAEANMIGVAAGMSATGKTPFVHSFGPFATRRCFDQLFLSVAYGRNTVNVIGSDPGITALYNGGTHMPFEDVGIMRNIPTAIIVEPTDTTMLRSVVRDLSEKRGLHYIRLKRKTAIKVYEEGTTFTIGKGITIREGSDVTLIAAGIMVSEALAAAEQLAVEGISARVIDMFTLKPIDAELIKLAAAETGAIVTCENHSVINGLGSAVAEVLVQNTPVPMEMVGVRDEFGEVGDEAYLKERFGLTAANIVAKAKAVLARKK</sequence>
<dbReference type="InterPro" id="IPR005475">
    <property type="entry name" value="Transketolase-like_Pyr-bd"/>
</dbReference>
<dbReference type="CDD" id="cd07033">
    <property type="entry name" value="TPP_PYR_DXS_TK_like"/>
    <property type="match status" value="1"/>
</dbReference>
<organism evidence="2 3">
    <name type="scientific">Hydrogenoanaerobacterium saccharovorans</name>
    <dbReference type="NCBI Taxonomy" id="474960"/>
    <lineage>
        <taxon>Bacteria</taxon>
        <taxon>Bacillati</taxon>
        <taxon>Bacillota</taxon>
        <taxon>Clostridia</taxon>
        <taxon>Eubacteriales</taxon>
        <taxon>Oscillospiraceae</taxon>
        <taxon>Hydrogenoanaerobacterium</taxon>
    </lineage>
</organism>
<name>A0ABS2GJ83_9FIRM</name>
<dbReference type="InterPro" id="IPR051157">
    <property type="entry name" value="PDH/Transketolase"/>
</dbReference>
<gene>
    <name evidence="2" type="ORF">H9X81_00005</name>
</gene>
<dbReference type="EMBL" id="JACSNR010000001">
    <property type="protein sequence ID" value="MBM6922081.1"/>
    <property type="molecule type" value="Genomic_DNA"/>
</dbReference>
<accession>A0ABS2GJ83</accession>